<dbReference type="InterPro" id="IPR015915">
    <property type="entry name" value="Kelch-typ_b-propeller"/>
</dbReference>
<dbReference type="PANTHER" id="PTHR46375">
    <property type="entry name" value="KELCH REPEAT AND BTB DOMAIN-CONTAINING PROTEIN 13-RELATED"/>
    <property type="match status" value="1"/>
</dbReference>
<dbReference type="InterPro" id="IPR006652">
    <property type="entry name" value="Kelch_1"/>
</dbReference>
<evidence type="ECO:0000313" key="2">
    <source>
        <dbReference type="Proteomes" id="UP001230188"/>
    </source>
</evidence>
<dbReference type="AlphaFoldDB" id="A0AAD7UAY7"/>
<dbReference type="SMART" id="SM00612">
    <property type="entry name" value="Kelch"/>
    <property type="match status" value="3"/>
</dbReference>
<name>A0AAD7UAY7_9STRA</name>
<organism evidence="1 2">
    <name type="scientific">Chrysophaeum taylorii</name>
    <dbReference type="NCBI Taxonomy" id="2483200"/>
    <lineage>
        <taxon>Eukaryota</taxon>
        <taxon>Sar</taxon>
        <taxon>Stramenopiles</taxon>
        <taxon>Ochrophyta</taxon>
        <taxon>Pelagophyceae</taxon>
        <taxon>Pelagomonadales</taxon>
        <taxon>Pelagomonadaceae</taxon>
        <taxon>Chrysophaeum</taxon>
    </lineage>
</organism>
<dbReference type="Proteomes" id="UP001230188">
    <property type="component" value="Unassembled WGS sequence"/>
</dbReference>
<dbReference type="InterPro" id="IPR011043">
    <property type="entry name" value="Gal_Oxase/kelch_b-propeller"/>
</dbReference>
<proteinExistence type="predicted"/>
<dbReference type="Gene3D" id="2.120.10.80">
    <property type="entry name" value="Kelch-type beta propeller"/>
    <property type="match status" value="2"/>
</dbReference>
<evidence type="ECO:0000313" key="1">
    <source>
        <dbReference type="EMBL" id="KAJ8601248.1"/>
    </source>
</evidence>
<accession>A0AAD7UAY7</accession>
<dbReference type="PANTHER" id="PTHR46375:SF3">
    <property type="entry name" value="KELCH REPEAT AND BTB DOMAIN-CONTAINING PROTEIN 13"/>
    <property type="match status" value="1"/>
</dbReference>
<dbReference type="SUPFAM" id="SSF50965">
    <property type="entry name" value="Galactose oxidase, central domain"/>
    <property type="match status" value="1"/>
</dbReference>
<comment type="caution">
    <text evidence="1">The sequence shown here is derived from an EMBL/GenBank/DDBJ whole genome shotgun (WGS) entry which is preliminary data.</text>
</comment>
<dbReference type="Pfam" id="PF01344">
    <property type="entry name" value="Kelch_1"/>
    <property type="match status" value="2"/>
</dbReference>
<reference evidence="1" key="1">
    <citation type="submission" date="2023-01" db="EMBL/GenBank/DDBJ databases">
        <title>Metagenome sequencing of chrysophaentin producing Chrysophaeum taylorii.</title>
        <authorList>
            <person name="Davison J."/>
            <person name="Bewley C."/>
        </authorList>
    </citation>
    <scope>NUCLEOTIDE SEQUENCE</scope>
    <source>
        <strain evidence="1">NIES-1699</strain>
    </source>
</reference>
<protein>
    <submittedName>
        <fullName evidence="1">Uncharacterized protein</fullName>
    </submittedName>
</protein>
<dbReference type="InterPro" id="IPR052392">
    <property type="entry name" value="Kelch-BTB_domain-containing"/>
</dbReference>
<sequence length="657" mass="72608">MRSTILVAVALAREEVATVVHRKVWNEAPRVQQYCGAAIDGVLYVFGGSSMAGRLTNDVWKWEPDHAWKLLEPLPINVASCATAVDDQKGEVYVMGGLTTGLGEMKRNATDAAFVFRTREEEEEEEEGEMWGALPKLPSEVAGAAAAVLDGFVHVVGGASSNGQDIFAREESDLVVDVASHWVLDASDPDAGWVGKKRLTVGRNHLALVAFDGKLYAVGGQFLQADACTSHTTLEVYDPATDKWAFGAPMPHGRTQVGGSAFGIPGIGIAVWGGTGDSPGACERGSSRAFDYGLVYEPESRTWHRVSGLNLGAAVCGLSRSNVLLCYSDGEIVHATAKWTTESSVLSQQEIFEERVTHSPAALALRDELVRQWELVFRDYQTTCNVTGICAAFSDARKVLTSAQIMRILQWFDLRRSRPKLTFKDSYDYTWWLWHYFGSCSLRLATEDEAMASLLSIRRDMIDFYSIHAPNFADWVKIIDRNISSSRNICVFHRREAIVSFVHGFVWDYVAARARESPKDIGLFWRSAGAICDGPALGDDPHLHIECHHAIGHSSVIVAATQLGKVPDASLVFRAGAFNVVFEKNQIGDLYSRIVQICMSGECTGGDKHSWALLVDYEDDDVWWYAHGIHTKPWQATQPIEEPCDDYSNILFDEPQF</sequence>
<dbReference type="EMBL" id="JAQMWT010000443">
    <property type="protein sequence ID" value="KAJ8601248.1"/>
    <property type="molecule type" value="Genomic_DNA"/>
</dbReference>
<keyword evidence="2" id="KW-1185">Reference proteome</keyword>
<gene>
    <name evidence="1" type="ORF">CTAYLR_003256</name>
</gene>